<keyword evidence="3" id="KW-1185">Reference proteome</keyword>
<reference evidence="2 3" key="1">
    <citation type="submission" date="2020-02" db="EMBL/GenBank/DDBJ databases">
        <title>Out from the shadows clarifying the taxonomy of the family Cryomorphaceae and related taxa by utilizing the GTDB taxonomic framework.</title>
        <authorList>
            <person name="Bowman J.P."/>
        </authorList>
    </citation>
    <scope>NUCLEOTIDE SEQUENCE [LARGE SCALE GENOMIC DNA]</scope>
    <source>
        <strain evidence="2 3">QSSC 1-22</strain>
    </source>
</reference>
<organism evidence="2 3">
    <name type="scientific">Cryomorpha ignava</name>
    <dbReference type="NCBI Taxonomy" id="101383"/>
    <lineage>
        <taxon>Bacteria</taxon>
        <taxon>Pseudomonadati</taxon>
        <taxon>Bacteroidota</taxon>
        <taxon>Flavobacteriia</taxon>
        <taxon>Flavobacteriales</taxon>
        <taxon>Cryomorphaceae</taxon>
        <taxon>Cryomorpha</taxon>
    </lineage>
</organism>
<dbReference type="Proteomes" id="UP000486602">
    <property type="component" value="Unassembled WGS sequence"/>
</dbReference>
<dbReference type="InterPro" id="IPR026444">
    <property type="entry name" value="Secre_tail"/>
</dbReference>
<comment type="caution">
    <text evidence="2">The sequence shown here is derived from an EMBL/GenBank/DDBJ whole genome shotgun (WGS) entry which is preliminary data.</text>
</comment>
<sequence length="330" mass="36893">MKTSEMIVTLVFTLSGFSPDLLNAQDINLDLDLIGYYKFDNNFADSSGLDNHATGAGGSFTHNRDGEPMTAYRLRGDGMYVAFPAIIDLTTPPWSYSLWIKPEELASDYSDMFLLSYEGISIWNDVPLFIDNTGNDFKTYYSSDGDKSSTGVVATPGSWYHLGISSAEDDTVKVYVNGERRITRKIDFTSQGDGSILISSTYSQDKLKGRVFGVIDDVRFYGRALNDQEWISLAEVEPVEPIEPIDPLAADTMFLNVQPTLGSPGLIEIISNYNLIAVTVFDINGRKIANKRSIYDSYAFVESYNWASGLYIFRIETIEKEFIEKVMVVN</sequence>
<dbReference type="RefSeq" id="WP_163285702.1">
    <property type="nucleotide sequence ID" value="NZ_JAAGVY010000023.1"/>
</dbReference>
<dbReference type="GO" id="GO:0004553">
    <property type="term" value="F:hydrolase activity, hydrolyzing O-glycosyl compounds"/>
    <property type="evidence" value="ECO:0007669"/>
    <property type="project" value="UniProtKB-ARBA"/>
</dbReference>
<evidence type="ECO:0000313" key="2">
    <source>
        <dbReference type="EMBL" id="NEN24309.1"/>
    </source>
</evidence>
<evidence type="ECO:0000256" key="1">
    <source>
        <dbReference type="ARBA" id="ARBA00022729"/>
    </source>
</evidence>
<dbReference type="NCBIfam" id="TIGR04183">
    <property type="entry name" value="Por_Secre_tail"/>
    <property type="match status" value="1"/>
</dbReference>
<dbReference type="AlphaFoldDB" id="A0A7K3WRK4"/>
<dbReference type="SUPFAM" id="SSF49899">
    <property type="entry name" value="Concanavalin A-like lectins/glucanases"/>
    <property type="match status" value="1"/>
</dbReference>
<name>A0A7K3WRK4_9FLAO</name>
<protein>
    <submittedName>
        <fullName evidence="2">T9SS type A sorting domain-containing protein</fullName>
    </submittedName>
</protein>
<proteinExistence type="predicted"/>
<dbReference type="Gene3D" id="2.60.120.200">
    <property type="match status" value="1"/>
</dbReference>
<accession>A0A7K3WRK4</accession>
<dbReference type="Pfam" id="PF13385">
    <property type="entry name" value="Laminin_G_3"/>
    <property type="match status" value="1"/>
</dbReference>
<evidence type="ECO:0000313" key="3">
    <source>
        <dbReference type="Proteomes" id="UP000486602"/>
    </source>
</evidence>
<gene>
    <name evidence="2" type="ORF">G3O08_12420</name>
</gene>
<keyword evidence="1" id="KW-0732">Signal</keyword>
<dbReference type="InterPro" id="IPR013320">
    <property type="entry name" value="ConA-like_dom_sf"/>
</dbReference>
<dbReference type="EMBL" id="JAAGVY010000023">
    <property type="protein sequence ID" value="NEN24309.1"/>
    <property type="molecule type" value="Genomic_DNA"/>
</dbReference>
<dbReference type="GO" id="GO:0005975">
    <property type="term" value="P:carbohydrate metabolic process"/>
    <property type="evidence" value="ECO:0007669"/>
    <property type="project" value="UniProtKB-ARBA"/>
</dbReference>